<evidence type="ECO:0000313" key="2">
    <source>
        <dbReference type="EMBL" id="GGF37184.1"/>
    </source>
</evidence>
<reference evidence="2" key="1">
    <citation type="journal article" date="2014" name="Int. J. Syst. Evol. Microbiol.">
        <title>Complete genome sequence of Corynebacterium casei LMG S-19264T (=DSM 44701T), isolated from a smear-ripened cheese.</title>
        <authorList>
            <consortium name="US DOE Joint Genome Institute (JGI-PGF)"/>
            <person name="Walter F."/>
            <person name="Albersmeier A."/>
            <person name="Kalinowski J."/>
            <person name="Ruckert C."/>
        </authorList>
    </citation>
    <scope>NUCLEOTIDE SEQUENCE</scope>
    <source>
        <strain evidence="2">CGMCC 1.16067</strain>
    </source>
</reference>
<dbReference type="RefSeq" id="WP_229660584.1">
    <property type="nucleotide sequence ID" value="NZ_BMKQ01000001.1"/>
</dbReference>
<dbReference type="Gene3D" id="2.40.33.20">
    <property type="entry name" value="PK beta-barrel domain-like"/>
    <property type="match status" value="1"/>
</dbReference>
<evidence type="ECO:0000313" key="3">
    <source>
        <dbReference type="Proteomes" id="UP000649179"/>
    </source>
</evidence>
<dbReference type="InterPro" id="IPR052353">
    <property type="entry name" value="Benzoxazolinone_Detox_Enz"/>
</dbReference>
<dbReference type="Pfam" id="PF03473">
    <property type="entry name" value="MOSC"/>
    <property type="match status" value="1"/>
</dbReference>
<dbReference type="PANTHER" id="PTHR30212">
    <property type="entry name" value="PROTEIN YIIM"/>
    <property type="match status" value="1"/>
</dbReference>
<accession>A0A917BCJ0</accession>
<dbReference type="PROSITE" id="PS51340">
    <property type="entry name" value="MOSC"/>
    <property type="match status" value="1"/>
</dbReference>
<name>A0A917BCJ0_9ACTN</name>
<sequence length="226" mass="24672">MLPRIRSVNLARPREASYATIGRSAIDKRAADGPVVVRRLGLDGDEVGDPKHHGGPDQAVYAYAREDLDWWSAELGADVPDGEFGENLTTEGYDVNAAELGERWAIGDAVLEVASVRIPCATFRGWQATNGYDTRAWQKRFTQAARPGPYLRVVAEGPLRAGDAIEVLRRPGHGVTVATMFRAITTEPDLLPELLAVDDLVPRARASAERWVAEHPPMTPRTGPGR</sequence>
<dbReference type="GO" id="GO:0030151">
    <property type="term" value="F:molybdenum ion binding"/>
    <property type="evidence" value="ECO:0007669"/>
    <property type="project" value="InterPro"/>
</dbReference>
<protein>
    <submittedName>
        <fullName evidence="2">Sulfurase</fullName>
    </submittedName>
</protein>
<reference evidence="2" key="2">
    <citation type="submission" date="2020-09" db="EMBL/GenBank/DDBJ databases">
        <authorList>
            <person name="Sun Q."/>
            <person name="Zhou Y."/>
        </authorList>
    </citation>
    <scope>NUCLEOTIDE SEQUENCE</scope>
    <source>
        <strain evidence="2">CGMCC 1.16067</strain>
    </source>
</reference>
<dbReference type="GO" id="GO:0030170">
    <property type="term" value="F:pyridoxal phosphate binding"/>
    <property type="evidence" value="ECO:0007669"/>
    <property type="project" value="InterPro"/>
</dbReference>
<dbReference type="EMBL" id="BMKQ01000001">
    <property type="protein sequence ID" value="GGF37184.1"/>
    <property type="molecule type" value="Genomic_DNA"/>
</dbReference>
<feature type="domain" description="MOSC" evidence="1">
    <location>
        <begin position="29"/>
        <end position="168"/>
    </location>
</feature>
<comment type="caution">
    <text evidence="2">The sequence shown here is derived from an EMBL/GenBank/DDBJ whole genome shotgun (WGS) entry which is preliminary data.</text>
</comment>
<dbReference type="GO" id="GO:0003824">
    <property type="term" value="F:catalytic activity"/>
    <property type="evidence" value="ECO:0007669"/>
    <property type="project" value="InterPro"/>
</dbReference>
<keyword evidence="3" id="KW-1185">Reference proteome</keyword>
<evidence type="ECO:0000259" key="1">
    <source>
        <dbReference type="PROSITE" id="PS51340"/>
    </source>
</evidence>
<gene>
    <name evidence="2" type="ORF">GCM10011519_08370</name>
</gene>
<dbReference type="SUPFAM" id="SSF50800">
    <property type="entry name" value="PK beta-barrel domain-like"/>
    <property type="match status" value="1"/>
</dbReference>
<dbReference type="PANTHER" id="PTHR30212:SF2">
    <property type="entry name" value="PROTEIN YIIM"/>
    <property type="match status" value="1"/>
</dbReference>
<proteinExistence type="predicted"/>
<dbReference type="InterPro" id="IPR005302">
    <property type="entry name" value="MoCF_Sase_C"/>
</dbReference>
<dbReference type="AlphaFoldDB" id="A0A917BCJ0"/>
<organism evidence="2 3">
    <name type="scientific">Marmoricola endophyticus</name>
    <dbReference type="NCBI Taxonomy" id="2040280"/>
    <lineage>
        <taxon>Bacteria</taxon>
        <taxon>Bacillati</taxon>
        <taxon>Actinomycetota</taxon>
        <taxon>Actinomycetes</taxon>
        <taxon>Propionibacteriales</taxon>
        <taxon>Nocardioidaceae</taxon>
        <taxon>Marmoricola</taxon>
    </lineage>
</organism>
<dbReference type="Proteomes" id="UP000649179">
    <property type="component" value="Unassembled WGS sequence"/>
</dbReference>
<dbReference type="InterPro" id="IPR011037">
    <property type="entry name" value="Pyrv_Knase-like_insert_dom_sf"/>
</dbReference>